<protein>
    <recommendedName>
        <fullName evidence="2">N-acetylmuramoyl-L-alanine amidase</fullName>
        <ecNumber evidence="2">3.5.1.28</ecNumber>
    </recommendedName>
</protein>
<dbReference type="OrthoDB" id="265910at2"/>
<dbReference type="EMBL" id="CP036425">
    <property type="protein sequence ID" value="QDU32188.1"/>
    <property type="molecule type" value="Genomic_DNA"/>
</dbReference>
<dbReference type="SMART" id="SM00644">
    <property type="entry name" value="Ami_2"/>
    <property type="match status" value="1"/>
</dbReference>
<dbReference type="Pfam" id="PF01510">
    <property type="entry name" value="Amidase_2"/>
    <property type="match status" value="1"/>
</dbReference>
<reference evidence="7 8" key="1">
    <citation type="submission" date="2019-02" db="EMBL/GenBank/DDBJ databases">
        <title>Deep-cultivation of Planctomycetes and their phenomic and genomic characterization uncovers novel biology.</title>
        <authorList>
            <person name="Wiegand S."/>
            <person name="Jogler M."/>
            <person name="Boedeker C."/>
            <person name="Pinto D."/>
            <person name="Vollmers J."/>
            <person name="Rivas-Marin E."/>
            <person name="Kohn T."/>
            <person name="Peeters S.H."/>
            <person name="Heuer A."/>
            <person name="Rast P."/>
            <person name="Oberbeckmann S."/>
            <person name="Bunk B."/>
            <person name="Jeske O."/>
            <person name="Meyerdierks A."/>
            <person name="Storesund J.E."/>
            <person name="Kallscheuer N."/>
            <person name="Luecker S."/>
            <person name="Lage O.M."/>
            <person name="Pohl T."/>
            <person name="Merkel B.J."/>
            <person name="Hornburger P."/>
            <person name="Mueller R.-W."/>
            <person name="Bruemmer F."/>
            <person name="Labrenz M."/>
            <person name="Spormann A.M."/>
            <person name="Op den Camp H."/>
            <person name="Overmann J."/>
            <person name="Amann R."/>
            <person name="Jetten M.S.M."/>
            <person name="Mascher T."/>
            <person name="Medema M.H."/>
            <person name="Devos D.P."/>
            <person name="Kaster A.-K."/>
            <person name="Ovreas L."/>
            <person name="Rohde M."/>
            <person name="Galperin M.Y."/>
            <person name="Jogler C."/>
        </authorList>
    </citation>
    <scope>NUCLEOTIDE SEQUENCE [LARGE SCALE GENOMIC DNA]</scope>
    <source>
        <strain evidence="7 8">KS4</strain>
    </source>
</reference>
<feature type="signal peptide" evidence="5">
    <location>
        <begin position="1"/>
        <end position="29"/>
    </location>
</feature>
<dbReference type="Gene3D" id="3.40.80.10">
    <property type="entry name" value="Peptidoglycan recognition protein-like"/>
    <property type="match status" value="1"/>
</dbReference>
<keyword evidence="5" id="KW-0732">Signal</keyword>
<comment type="catalytic activity">
    <reaction evidence="1">
        <text>Hydrolyzes the link between N-acetylmuramoyl residues and L-amino acid residues in certain cell-wall glycopeptides.</text>
        <dbReference type="EC" id="3.5.1.28"/>
    </reaction>
</comment>
<accession>A0A517YPQ9</accession>
<dbReference type="SUPFAM" id="SSF55846">
    <property type="entry name" value="N-acetylmuramoyl-L-alanine amidase-like"/>
    <property type="match status" value="1"/>
</dbReference>
<dbReference type="InterPro" id="IPR051206">
    <property type="entry name" value="NAMLAA_amidase_2"/>
</dbReference>
<evidence type="ECO:0000313" key="7">
    <source>
        <dbReference type="EMBL" id="QDU32188.1"/>
    </source>
</evidence>
<dbReference type="Pfam" id="PF07589">
    <property type="entry name" value="PEP-CTERM"/>
    <property type="match status" value="1"/>
</dbReference>
<dbReference type="EC" id="3.5.1.28" evidence="2"/>
<dbReference type="NCBIfam" id="TIGR02595">
    <property type="entry name" value="PEP_CTERM"/>
    <property type="match status" value="1"/>
</dbReference>
<feature type="domain" description="N-acetylmuramoyl-L-alanine amidase" evidence="6">
    <location>
        <begin position="44"/>
        <end position="209"/>
    </location>
</feature>
<feature type="chain" id="PRO_5021720666" description="N-acetylmuramoyl-L-alanine amidase" evidence="5">
    <location>
        <begin position="30"/>
        <end position="257"/>
    </location>
</feature>
<name>A0A517YPQ9_9BACT</name>
<evidence type="ECO:0000259" key="6">
    <source>
        <dbReference type="SMART" id="SM00644"/>
    </source>
</evidence>
<proteinExistence type="predicted"/>
<keyword evidence="4" id="KW-0961">Cell wall biogenesis/degradation</keyword>
<sequence precursor="true">MFSIHLRRVAALCCLIATVSFLTTSYASAVTYPSGVEEVSAPTNKYTSGRSRTIDSLIVHTVEGGTLDGTVNYFKNTDRNISVHYVIDKNGDVVQMVDSWDTAWTQNYYNSRSIGFEMVGYAGQASTWYYQPWESKYGTTYNNLRPNVDKLANICAYFIDHPTWKQGAKYDIPFQRIQGDAYDYPNNTLNMPGIGGHYQVTPGNKTDPGIYFPWDDLMLFVDSYLENNENIYWPVQVPEPASILLLSLGSLALIRRR</sequence>
<dbReference type="GO" id="GO:0008745">
    <property type="term" value="F:N-acetylmuramoyl-L-alanine amidase activity"/>
    <property type="evidence" value="ECO:0007669"/>
    <property type="project" value="UniProtKB-EC"/>
</dbReference>
<dbReference type="KEGG" id="pcor:KS4_02170"/>
<organism evidence="7 8">
    <name type="scientific">Poriferisphaera corsica</name>
    <dbReference type="NCBI Taxonomy" id="2528020"/>
    <lineage>
        <taxon>Bacteria</taxon>
        <taxon>Pseudomonadati</taxon>
        <taxon>Planctomycetota</taxon>
        <taxon>Phycisphaerae</taxon>
        <taxon>Phycisphaerales</taxon>
        <taxon>Phycisphaeraceae</taxon>
        <taxon>Poriferisphaera</taxon>
    </lineage>
</organism>
<gene>
    <name evidence="7" type="primary">cwhA_3</name>
    <name evidence="7" type="ORF">KS4_02170</name>
</gene>
<dbReference type="GO" id="GO:0071555">
    <property type="term" value="P:cell wall organization"/>
    <property type="evidence" value="ECO:0007669"/>
    <property type="project" value="UniProtKB-KW"/>
</dbReference>
<dbReference type="InterPro" id="IPR036505">
    <property type="entry name" value="Amidase/PGRP_sf"/>
</dbReference>
<keyword evidence="8" id="KW-1185">Reference proteome</keyword>
<dbReference type="PANTHER" id="PTHR30417:SF1">
    <property type="entry name" value="N-ACETYLMURAMOYL-L-ALANINE AMIDASE AMID"/>
    <property type="match status" value="1"/>
</dbReference>
<dbReference type="InterPro" id="IPR002502">
    <property type="entry name" value="Amidase_domain"/>
</dbReference>
<evidence type="ECO:0000256" key="5">
    <source>
        <dbReference type="SAM" id="SignalP"/>
    </source>
</evidence>
<evidence type="ECO:0000256" key="1">
    <source>
        <dbReference type="ARBA" id="ARBA00001561"/>
    </source>
</evidence>
<dbReference type="CDD" id="cd06583">
    <property type="entry name" value="PGRP"/>
    <property type="match status" value="1"/>
</dbReference>
<evidence type="ECO:0000256" key="4">
    <source>
        <dbReference type="ARBA" id="ARBA00023316"/>
    </source>
</evidence>
<dbReference type="GO" id="GO:0009254">
    <property type="term" value="P:peptidoglycan turnover"/>
    <property type="evidence" value="ECO:0007669"/>
    <property type="project" value="TreeGrafter"/>
</dbReference>
<keyword evidence="3 7" id="KW-0378">Hydrolase</keyword>
<dbReference type="InterPro" id="IPR013424">
    <property type="entry name" value="Ice-binding_C"/>
</dbReference>
<dbReference type="AlphaFoldDB" id="A0A517YPQ9"/>
<evidence type="ECO:0000256" key="3">
    <source>
        <dbReference type="ARBA" id="ARBA00022801"/>
    </source>
</evidence>
<evidence type="ECO:0000256" key="2">
    <source>
        <dbReference type="ARBA" id="ARBA00011901"/>
    </source>
</evidence>
<evidence type="ECO:0000313" key="8">
    <source>
        <dbReference type="Proteomes" id="UP000317369"/>
    </source>
</evidence>
<dbReference type="RefSeq" id="WP_145081312.1">
    <property type="nucleotide sequence ID" value="NZ_CP036425.1"/>
</dbReference>
<dbReference type="Proteomes" id="UP000317369">
    <property type="component" value="Chromosome"/>
</dbReference>
<dbReference type="GO" id="GO:0009253">
    <property type="term" value="P:peptidoglycan catabolic process"/>
    <property type="evidence" value="ECO:0007669"/>
    <property type="project" value="InterPro"/>
</dbReference>
<dbReference type="PANTHER" id="PTHR30417">
    <property type="entry name" value="N-ACETYLMURAMOYL-L-ALANINE AMIDASE AMID"/>
    <property type="match status" value="1"/>
</dbReference>